<evidence type="ECO:0000256" key="8">
    <source>
        <dbReference type="ARBA" id="ARBA00038489"/>
    </source>
</evidence>
<dbReference type="GO" id="GO:0005737">
    <property type="term" value="C:cytoplasm"/>
    <property type="evidence" value="ECO:0007669"/>
    <property type="project" value="TreeGrafter"/>
</dbReference>
<dbReference type="OrthoDB" id="145578at2157"/>
<dbReference type="PROSITE" id="PS51352">
    <property type="entry name" value="THIOREDOXIN_2"/>
    <property type="match status" value="1"/>
</dbReference>
<dbReference type="AlphaFoldDB" id="Q0W265"/>
<keyword evidence="2" id="KW-0575">Peroxidase</keyword>
<comment type="similarity">
    <text evidence="8">Belongs to the peroxiredoxin family. BCP/PrxQ subfamily.</text>
</comment>
<organism evidence="11 12">
    <name type="scientific">Methanocella arvoryzae (strain DSM 22066 / NBRC 105507 / MRE50)</name>
    <dbReference type="NCBI Taxonomy" id="351160"/>
    <lineage>
        <taxon>Archaea</taxon>
        <taxon>Methanobacteriati</taxon>
        <taxon>Methanobacteriota</taxon>
        <taxon>Stenosarchaea group</taxon>
        <taxon>Methanomicrobia</taxon>
        <taxon>Methanocellales</taxon>
        <taxon>Methanocellaceae</taxon>
        <taxon>Methanocella</taxon>
    </lineage>
</organism>
<evidence type="ECO:0000256" key="4">
    <source>
        <dbReference type="ARBA" id="ARBA00023002"/>
    </source>
</evidence>
<dbReference type="STRING" id="351160.RCIX2444"/>
<dbReference type="RefSeq" id="WP_012035054.1">
    <property type="nucleotide sequence ID" value="NC_009464.1"/>
</dbReference>
<evidence type="ECO:0000256" key="2">
    <source>
        <dbReference type="ARBA" id="ARBA00022559"/>
    </source>
</evidence>
<dbReference type="eggNOG" id="arCOG00310">
    <property type="taxonomic scope" value="Archaea"/>
</dbReference>
<dbReference type="SUPFAM" id="SSF52833">
    <property type="entry name" value="Thioredoxin-like"/>
    <property type="match status" value="1"/>
</dbReference>
<keyword evidence="5" id="KW-1015">Disulfide bond</keyword>
<keyword evidence="4" id="KW-0560">Oxidoreductase</keyword>
<accession>Q0W265</accession>
<evidence type="ECO:0000256" key="3">
    <source>
        <dbReference type="ARBA" id="ARBA00022862"/>
    </source>
</evidence>
<dbReference type="EC" id="1.11.1.24" evidence="1"/>
<keyword evidence="12" id="KW-1185">Reference proteome</keyword>
<feature type="domain" description="Thioredoxin" evidence="10">
    <location>
        <begin position="7"/>
        <end position="154"/>
    </location>
</feature>
<sequence length="166" mass="18637">MYERIYAAVDTRAPGFSLKDENGREISLDVFRKGKKLVLAFVRGVDDAHTGEQLDYLKDDYERFMLRGADVLAVSDGSISVNKALHDSHKLPFHILSDPDCTVIKAYGLYNQYDKLIGPAVFVLNEAGVILFRYEGKNPSDIVEDEEIIKVLEGDTQSRPGWPEKG</sequence>
<evidence type="ECO:0000256" key="9">
    <source>
        <dbReference type="ARBA" id="ARBA00049091"/>
    </source>
</evidence>
<evidence type="ECO:0000313" key="11">
    <source>
        <dbReference type="EMBL" id="CAJ37528.1"/>
    </source>
</evidence>
<dbReference type="GeneID" id="5144484"/>
<evidence type="ECO:0000259" key="10">
    <source>
        <dbReference type="PROSITE" id="PS51352"/>
    </source>
</evidence>
<name>Q0W265_METAR</name>
<dbReference type="GO" id="GO:0045454">
    <property type="term" value="P:cell redox homeostasis"/>
    <property type="evidence" value="ECO:0007669"/>
    <property type="project" value="TreeGrafter"/>
</dbReference>
<protein>
    <recommendedName>
        <fullName evidence="1">thioredoxin-dependent peroxiredoxin</fullName>
        <ecNumber evidence="1">1.11.1.24</ecNumber>
    </recommendedName>
    <alternativeName>
        <fullName evidence="7">Thioredoxin peroxidase</fullName>
    </alternativeName>
</protein>
<evidence type="ECO:0000256" key="1">
    <source>
        <dbReference type="ARBA" id="ARBA00013017"/>
    </source>
</evidence>
<keyword evidence="3" id="KW-0049">Antioxidant</keyword>
<reference evidence="11 12" key="1">
    <citation type="journal article" date="2006" name="Science">
        <title>Genome of rice cluster I archaea -- the key methane producers in the rice rhizosphere.</title>
        <authorList>
            <person name="Erkel C."/>
            <person name="Kube M."/>
            <person name="Reinhardt R."/>
            <person name="Liesack W."/>
        </authorList>
    </citation>
    <scope>NUCLEOTIDE SEQUENCE [LARGE SCALE GENOMIC DNA]</scope>
    <source>
        <strain evidence="12">DSM 22066 / NBRC 105507 / MRE50</strain>
    </source>
</reference>
<evidence type="ECO:0000256" key="6">
    <source>
        <dbReference type="ARBA" id="ARBA00023284"/>
    </source>
</evidence>
<dbReference type="EMBL" id="AM114193">
    <property type="protein sequence ID" value="CAJ37528.1"/>
    <property type="molecule type" value="Genomic_DNA"/>
</dbReference>
<evidence type="ECO:0000256" key="5">
    <source>
        <dbReference type="ARBA" id="ARBA00023157"/>
    </source>
</evidence>
<dbReference type="GO" id="GO:0034599">
    <property type="term" value="P:cellular response to oxidative stress"/>
    <property type="evidence" value="ECO:0007669"/>
    <property type="project" value="TreeGrafter"/>
</dbReference>
<dbReference type="PANTHER" id="PTHR42801:SF4">
    <property type="entry name" value="AHPC_TSA FAMILY PROTEIN"/>
    <property type="match status" value="1"/>
</dbReference>
<dbReference type="InterPro" id="IPR000866">
    <property type="entry name" value="AhpC/TSA"/>
</dbReference>
<evidence type="ECO:0000313" key="12">
    <source>
        <dbReference type="Proteomes" id="UP000000663"/>
    </source>
</evidence>
<evidence type="ECO:0000256" key="7">
    <source>
        <dbReference type="ARBA" id="ARBA00032824"/>
    </source>
</evidence>
<dbReference type="Proteomes" id="UP000000663">
    <property type="component" value="Chromosome"/>
</dbReference>
<dbReference type="GO" id="GO:0008379">
    <property type="term" value="F:thioredoxin peroxidase activity"/>
    <property type="evidence" value="ECO:0007669"/>
    <property type="project" value="TreeGrafter"/>
</dbReference>
<dbReference type="KEGG" id="rci:RCIX2444"/>
<keyword evidence="6" id="KW-0676">Redox-active center</keyword>
<dbReference type="PANTHER" id="PTHR42801">
    <property type="entry name" value="THIOREDOXIN-DEPENDENT PEROXIDE REDUCTASE"/>
    <property type="match status" value="1"/>
</dbReference>
<dbReference type="InterPro" id="IPR013766">
    <property type="entry name" value="Thioredoxin_domain"/>
</dbReference>
<dbReference type="InterPro" id="IPR036249">
    <property type="entry name" value="Thioredoxin-like_sf"/>
</dbReference>
<dbReference type="InterPro" id="IPR050924">
    <property type="entry name" value="Peroxiredoxin_BCP/PrxQ"/>
</dbReference>
<comment type="catalytic activity">
    <reaction evidence="9">
        <text>a hydroperoxide + [thioredoxin]-dithiol = an alcohol + [thioredoxin]-disulfide + H2O</text>
        <dbReference type="Rhea" id="RHEA:62620"/>
        <dbReference type="Rhea" id="RHEA-COMP:10698"/>
        <dbReference type="Rhea" id="RHEA-COMP:10700"/>
        <dbReference type="ChEBI" id="CHEBI:15377"/>
        <dbReference type="ChEBI" id="CHEBI:29950"/>
        <dbReference type="ChEBI" id="CHEBI:30879"/>
        <dbReference type="ChEBI" id="CHEBI:35924"/>
        <dbReference type="ChEBI" id="CHEBI:50058"/>
        <dbReference type="EC" id="1.11.1.24"/>
    </reaction>
</comment>
<dbReference type="Gene3D" id="3.40.30.10">
    <property type="entry name" value="Glutaredoxin"/>
    <property type="match status" value="1"/>
</dbReference>
<gene>
    <name evidence="11" type="primary">bcp-4</name>
    <name evidence="11" type="ORF">RCIX2444</name>
</gene>
<dbReference type="Pfam" id="PF00578">
    <property type="entry name" value="AhpC-TSA"/>
    <property type="match status" value="1"/>
</dbReference>
<proteinExistence type="inferred from homology"/>